<feature type="domain" description="ABC3 transporter permease C-terminal" evidence="14">
    <location>
        <begin position="189"/>
        <end position="305"/>
    </location>
</feature>
<evidence type="ECO:0000256" key="7">
    <source>
        <dbReference type="ARBA" id="ARBA00022618"/>
    </source>
</evidence>
<dbReference type="GO" id="GO:0005886">
    <property type="term" value="C:plasma membrane"/>
    <property type="evidence" value="ECO:0007669"/>
    <property type="project" value="UniProtKB-SubCell"/>
</dbReference>
<evidence type="ECO:0000256" key="2">
    <source>
        <dbReference type="ARBA" id="ARBA00007379"/>
    </source>
</evidence>
<dbReference type="InterPro" id="IPR003838">
    <property type="entry name" value="ABC3_permease_C"/>
</dbReference>
<evidence type="ECO:0000256" key="6">
    <source>
        <dbReference type="ARBA" id="ARBA00022519"/>
    </source>
</evidence>
<keyword evidence="5 12" id="KW-1003">Cell membrane</keyword>
<evidence type="ECO:0000259" key="15">
    <source>
        <dbReference type="Pfam" id="PF18075"/>
    </source>
</evidence>
<evidence type="ECO:0000256" key="4">
    <source>
        <dbReference type="ARBA" id="ARBA00021907"/>
    </source>
</evidence>
<feature type="transmembrane region" description="Helical" evidence="13">
    <location>
        <begin position="239"/>
        <end position="262"/>
    </location>
</feature>
<evidence type="ECO:0000313" key="17">
    <source>
        <dbReference type="Proteomes" id="UP000094849"/>
    </source>
</evidence>
<comment type="similarity">
    <text evidence="2 12">Belongs to the ABC-4 integral membrane protein family. FtsX subfamily.</text>
</comment>
<feature type="transmembrane region" description="Helical" evidence="13">
    <location>
        <begin position="283"/>
        <end position="304"/>
    </location>
</feature>
<dbReference type="AlphaFoldDB" id="A0A1E2UPP4"/>
<dbReference type="OrthoDB" id="9813411at2"/>
<feature type="transmembrane region" description="Helical" evidence="13">
    <location>
        <begin position="34"/>
        <end position="57"/>
    </location>
</feature>
<accession>A0A1E2UPP4</accession>
<keyword evidence="10 12" id="KW-0472">Membrane</keyword>
<evidence type="ECO:0000256" key="8">
    <source>
        <dbReference type="ARBA" id="ARBA00022692"/>
    </source>
</evidence>
<dbReference type="Proteomes" id="UP000094849">
    <property type="component" value="Unassembled WGS sequence"/>
</dbReference>
<dbReference type="RefSeq" id="WP_069013778.1">
    <property type="nucleotide sequence ID" value="NZ_LVJW01000003.1"/>
</dbReference>
<dbReference type="Pfam" id="PF02687">
    <property type="entry name" value="FtsX"/>
    <property type="match status" value="1"/>
</dbReference>
<keyword evidence="6 12" id="KW-0997">Cell inner membrane</keyword>
<evidence type="ECO:0000256" key="1">
    <source>
        <dbReference type="ARBA" id="ARBA00004429"/>
    </source>
</evidence>
<dbReference type="NCBIfam" id="TIGR00439">
    <property type="entry name" value="FtsX_Gneg"/>
    <property type="match status" value="1"/>
</dbReference>
<feature type="transmembrane region" description="Helical" evidence="13">
    <location>
        <begin position="182"/>
        <end position="202"/>
    </location>
</feature>
<dbReference type="Gene3D" id="3.30.70.3040">
    <property type="match status" value="1"/>
</dbReference>
<dbReference type="EMBL" id="LVJZ01000003">
    <property type="protein sequence ID" value="ODB96515.1"/>
    <property type="molecule type" value="Genomic_DNA"/>
</dbReference>
<gene>
    <name evidence="16" type="ORF">A3196_06935</name>
</gene>
<sequence length="314" mass="34438">MSLKSRLFSLPGIWLQRHAQVALSSLGRLFSNRFSSLMTCAVIGIALALPVGLHVMLSNLDTISGGWESGASISLFLDQNITNDKARSLAETLRQHTRIETVELINRETALEEFQRLSGYADALQALDSNPLPNLLVIQPKVEYTTAETAEKLAQELRLLPEADIVQLDLQWVRRLQAITVIAQRAVVVLAALLSMAVLLIVGNTIRLEIQNRRTEIEITKLIGATNAFIRRPFLYTGFWYGLFGGLIAWFLVALSLILLSGPIARLAQLYQSSFDLSSLDPITVLVLLSGSALLGLAGSWLAVGRHLSAIEPS</sequence>
<keyword evidence="9 13" id="KW-1133">Transmembrane helix</keyword>
<dbReference type="InterPro" id="IPR047590">
    <property type="entry name" value="FtsX_proteobact-type"/>
</dbReference>
<name>A0A1E2UPP4_9GAMM</name>
<keyword evidence="8 13" id="KW-0812">Transmembrane</keyword>
<reference evidence="16 17" key="1">
    <citation type="submission" date="2016-03" db="EMBL/GenBank/DDBJ databases">
        <title>Chemosynthetic sulphur-oxidizing symbionts of marine invertebrate animals are capable of nitrogen fixation.</title>
        <authorList>
            <person name="Petersen J.M."/>
            <person name="Kemper A."/>
            <person name="Gruber-Vodicka H."/>
            <person name="Cardini U."/>
            <person name="Geest Mvander."/>
            <person name="Kleiner M."/>
            <person name="Bulgheresi S."/>
            <person name="Fussmann M."/>
            <person name="Herbold C."/>
            <person name="Seah B.K.B."/>
            <person name="Antony C.Paul."/>
            <person name="Liu D."/>
            <person name="Belitz A."/>
            <person name="Weber M."/>
        </authorList>
    </citation>
    <scope>NUCLEOTIDE SEQUENCE [LARGE SCALE GENOMIC DNA]</scope>
    <source>
        <strain evidence="16">G_D</strain>
    </source>
</reference>
<dbReference type="STRING" id="1818881.A3196_06935"/>
<evidence type="ECO:0000256" key="5">
    <source>
        <dbReference type="ARBA" id="ARBA00022475"/>
    </source>
</evidence>
<evidence type="ECO:0000256" key="9">
    <source>
        <dbReference type="ARBA" id="ARBA00022989"/>
    </source>
</evidence>
<evidence type="ECO:0000259" key="14">
    <source>
        <dbReference type="Pfam" id="PF02687"/>
    </source>
</evidence>
<dbReference type="PIRSF" id="PIRSF003097">
    <property type="entry name" value="FtsX"/>
    <property type="match status" value="1"/>
</dbReference>
<dbReference type="InterPro" id="IPR040690">
    <property type="entry name" value="FtsX_ECD"/>
</dbReference>
<dbReference type="PANTHER" id="PTHR47755">
    <property type="entry name" value="CELL DIVISION PROTEIN FTSX"/>
    <property type="match status" value="1"/>
</dbReference>
<dbReference type="GO" id="GO:0051301">
    <property type="term" value="P:cell division"/>
    <property type="evidence" value="ECO:0007669"/>
    <property type="project" value="UniProtKB-KW"/>
</dbReference>
<dbReference type="PANTHER" id="PTHR47755:SF1">
    <property type="entry name" value="CELL DIVISION PROTEIN FTSX"/>
    <property type="match status" value="1"/>
</dbReference>
<evidence type="ECO:0000256" key="13">
    <source>
        <dbReference type="SAM" id="Phobius"/>
    </source>
</evidence>
<proteinExistence type="inferred from homology"/>
<comment type="caution">
    <text evidence="16">The sequence shown here is derived from an EMBL/GenBank/DDBJ whole genome shotgun (WGS) entry which is preliminary data.</text>
</comment>
<keyword evidence="11 12" id="KW-0131">Cell cycle</keyword>
<evidence type="ECO:0000256" key="12">
    <source>
        <dbReference type="PIRNR" id="PIRNR003097"/>
    </source>
</evidence>
<comment type="subunit">
    <text evidence="3">Forms a membrane-associated complex with FtsE.</text>
</comment>
<evidence type="ECO:0000313" key="16">
    <source>
        <dbReference type="EMBL" id="ODB96515.1"/>
    </source>
</evidence>
<feature type="domain" description="FtsX extracellular" evidence="15">
    <location>
        <begin position="72"/>
        <end position="160"/>
    </location>
</feature>
<keyword evidence="17" id="KW-1185">Reference proteome</keyword>
<evidence type="ECO:0000256" key="11">
    <source>
        <dbReference type="ARBA" id="ARBA00023306"/>
    </source>
</evidence>
<protein>
    <recommendedName>
        <fullName evidence="4 12">Cell division protein FtsX</fullName>
    </recommendedName>
</protein>
<organism evidence="16 17">
    <name type="scientific">Candidatus Thiodiazotropha endoloripes</name>
    <dbReference type="NCBI Taxonomy" id="1818881"/>
    <lineage>
        <taxon>Bacteria</taxon>
        <taxon>Pseudomonadati</taxon>
        <taxon>Pseudomonadota</taxon>
        <taxon>Gammaproteobacteria</taxon>
        <taxon>Chromatiales</taxon>
        <taxon>Sedimenticolaceae</taxon>
        <taxon>Candidatus Thiodiazotropha</taxon>
    </lineage>
</organism>
<keyword evidence="7 12" id="KW-0132">Cell division</keyword>
<comment type="function">
    <text evidence="12">Part of the ABC transporter FtsEX involved in cellular division.</text>
</comment>
<evidence type="ECO:0000256" key="10">
    <source>
        <dbReference type="ARBA" id="ARBA00023136"/>
    </source>
</evidence>
<dbReference type="GO" id="GO:0032153">
    <property type="term" value="C:cell division site"/>
    <property type="evidence" value="ECO:0007669"/>
    <property type="project" value="TreeGrafter"/>
</dbReference>
<dbReference type="Pfam" id="PF18075">
    <property type="entry name" value="FtsX_ECD"/>
    <property type="match status" value="1"/>
</dbReference>
<comment type="subcellular location">
    <subcellularLocation>
        <location evidence="1">Cell inner membrane</location>
        <topology evidence="1">Multi-pass membrane protein</topology>
    </subcellularLocation>
</comment>
<dbReference type="InterPro" id="IPR004513">
    <property type="entry name" value="FtsX"/>
</dbReference>
<evidence type="ECO:0000256" key="3">
    <source>
        <dbReference type="ARBA" id="ARBA00011160"/>
    </source>
</evidence>